<dbReference type="KEGG" id="spl:Spea_3034"/>
<dbReference type="AlphaFoldDB" id="A8H714"/>
<feature type="transmembrane region" description="Helical" evidence="1">
    <location>
        <begin position="12"/>
        <end position="30"/>
    </location>
</feature>
<feature type="transmembrane region" description="Helical" evidence="1">
    <location>
        <begin position="126"/>
        <end position="145"/>
    </location>
</feature>
<keyword evidence="1" id="KW-1133">Transmembrane helix</keyword>
<evidence type="ECO:0008006" key="4">
    <source>
        <dbReference type="Google" id="ProtNLM"/>
    </source>
</evidence>
<dbReference type="RefSeq" id="WP_012156255.1">
    <property type="nucleotide sequence ID" value="NC_009901.1"/>
</dbReference>
<evidence type="ECO:0000256" key="1">
    <source>
        <dbReference type="SAM" id="Phobius"/>
    </source>
</evidence>
<name>A8H714_SHEPA</name>
<dbReference type="Pfam" id="PF09900">
    <property type="entry name" value="DUF2127"/>
    <property type="match status" value="1"/>
</dbReference>
<dbReference type="InterPro" id="IPR021125">
    <property type="entry name" value="DUF2127"/>
</dbReference>
<sequence length="153" mass="16875">MSSVNKGLKAIALLEATKGVISVLVVFGLHKLAGQDIQMVVEELLRHSHLNPANHLVQEVMTQAGKVTEANINLVIAGALLYAGVRFIEAYGLWHSLVWTEWFALLSGGIYLPFEAYELFAKPNLVTAAVLMINLVVVGYMYRVIKHKPHPKS</sequence>
<gene>
    <name evidence="2" type="ordered locus">Spea_3034</name>
</gene>
<keyword evidence="1" id="KW-0812">Transmembrane</keyword>
<proteinExistence type="predicted"/>
<keyword evidence="3" id="KW-1185">Reference proteome</keyword>
<protein>
    <recommendedName>
        <fullName evidence="4">DUF2127 domain-containing protein</fullName>
    </recommendedName>
</protein>
<keyword evidence="1" id="KW-0472">Membrane</keyword>
<feature type="transmembrane region" description="Helical" evidence="1">
    <location>
        <begin position="70"/>
        <end position="88"/>
    </location>
</feature>
<dbReference type="OrthoDB" id="121772at2"/>
<accession>A8H714</accession>
<dbReference type="Proteomes" id="UP000002608">
    <property type="component" value="Chromosome"/>
</dbReference>
<dbReference type="HOGENOM" id="CLU_113251_2_0_6"/>
<dbReference type="eggNOG" id="COG3305">
    <property type="taxonomic scope" value="Bacteria"/>
</dbReference>
<evidence type="ECO:0000313" key="2">
    <source>
        <dbReference type="EMBL" id="ABV88351.1"/>
    </source>
</evidence>
<organism evidence="2 3">
    <name type="scientific">Shewanella pealeana (strain ATCC 700345 / ANG-SQ1)</name>
    <dbReference type="NCBI Taxonomy" id="398579"/>
    <lineage>
        <taxon>Bacteria</taxon>
        <taxon>Pseudomonadati</taxon>
        <taxon>Pseudomonadota</taxon>
        <taxon>Gammaproteobacteria</taxon>
        <taxon>Alteromonadales</taxon>
        <taxon>Shewanellaceae</taxon>
        <taxon>Shewanella</taxon>
    </lineage>
</organism>
<evidence type="ECO:0000313" key="3">
    <source>
        <dbReference type="Proteomes" id="UP000002608"/>
    </source>
</evidence>
<reference evidence="2 3" key="1">
    <citation type="submission" date="2007-10" db="EMBL/GenBank/DDBJ databases">
        <title>Complete sequence of Shewanella pealeana ATCC 700345.</title>
        <authorList>
            <consortium name="US DOE Joint Genome Institute"/>
            <person name="Copeland A."/>
            <person name="Lucas S."/>
            <person name="Lapidus A."/>
            <person name="Barry K."/>
            <person name="Glavina del Rio T."/>
            <person name="Dalin E."/>
            <person name="Tice H."/>
            <person name="Pitluck S."/>
            <person name="Chertkov O."/>
            <person name="Brettin T."/>
            <person name="Bruce D."/>
            <person name="Detter J.C."/>
            <person name="Han C."/>
            <person name="Schmutz J."/>
            <person name="Larimer F."/>
            <person name="Land M."/>
            <person name="Hauser L."/>
            <person name="Kyrpides N."/>
            <person name="Kim E."/>
            <person name="Zhao J.-S.Z."/>
            <person name="Manno D."/>
            <person name="Hawari J."/>
            <person name="Richardson P."/>
        </authorList>
    </citation>
    <scope>NUCLEOTIDE SEQUENCE [LARGE SCALE GENOMIC DNA]</scope>
    <source>
        <strain evidence="3">ATCC 700345 / ANG-SQ1</strain>
    </source>
</reference>
<dbReference type="EMBL" id="CP000851">
    <property type="protein sequence ID" value="ABV88351.1"/>
    <property type="molecule type" value="Genomic_DNA"/>
</dbReference>